<evidence type="ECO:0000313" key="1">
    <source>
        <dbReference type="EMBL" id="AFX98826.1"/>
    </source>
</evidence>
<organism evidence="1 2">
    <name type="scientific">Candidatus Endolissoclinum faulkneri L2</name>
    <dbReference type="NCBI Taxonomy" id="1193729"/>
    <lineage>
        <taxon>Bacteria</taxon>
        <taxon>Pseudomonadati</taxon>
        <taxon>Pseudomonadota</taxon>
        <taxon>Alphaproteobacteria</taxon>
        <taxon>Rhodospirillales</taxon>
        <taxon>Rhodospirillaceae</taxon>
        <taxon>Candidatus Endolissoclinum</taxon>
    </lineage>
</organism>
<name>K7ZCR2_9PROT</name>
<gene>
    <name evidence="1" type="ORF">A1OE_638</name>
</gene>
<keyword evidence="2" id="KW-1185">Reference proteome</keyword>
<sequence>MYFRIQTSIVSKNYIISFDKFSSGCCKQYNLFFIKRN</sequence>
<evidence type="ECO:0000313" key="2">
    <source>
        <dbReference type="Proteomes" id="UP000010077"/>
    </source>
</evidence>
<accession>K7ZCR2</accession>
<protein>
    <submittedName>
        <fullName evidence="1">Uncharacterized protein</fullName>
    </submittedName>
</protein>
<proteinExistence type="predicted"/>
<dbReference type="EMBL" id="CP003539">
    <property type="protein sequence ID" value="AFX98826.1"/>
    <property type="molecule type" value="Genomic_DNA"/>
</dbReference>
<dbReference type="Proteomes" id="UP000010077">
    <property type="component" value="Chromosome"/>
</dbReference>
<dbReference type="AlphaFoldDB" id="K7ZCR2"/>
<dbReference type="KEGG" id="thal:A1OE_638"/>
<dbReference type="HOGENOM" id="CLU_3341675_0_0_5"/>
<reference evidence="1 2" key="1">
    <citation type="journal article" date="2012" name="Proc. Natl. Acad. Sci. U.S.A.">
        <title>Genome streamlining and chemical defense in a coral reef symbiosis.</title>
        <authorList>
            <person name="Kwan J.C."/>
            <person name="Donia M.S."/>
            <person name="Han A.W."/>
            <person name="Hirose E."/>
            <person name="Haygood M.G."/>
            <person name="Schmidt E.W."/>
        </authorList>
    </citation>
    <scope>NUCLEOTIDE SEQUENCE [LARGE SCALE GENOMIC DNA]</scope>
    <source>
        <strain evidence="1 2">L2</strain>
    </source>
</reference>